<accession>A0A498D7G2</accession>
<proteinExistence type="predicted"/>
<evidence type="ECO:0000313" key="2">
    <source>
        <dbReference type="Proteomes" id="UP000270219"/>
    </source>
</evidence>
<reference evidence="1 2" key="1">
    <citation type="submission" date="2018-10" db="EMBL/GenBank/DDBJ databases">
        <title>Oceanobacillus sp. YLB-02 draft genome.</title>
        <authorList>
            <person name="Yu L."/>
        </authorList>
    </citation>
    <scope>NUCLEOTIDE SEQUENCE [LARGE SCALE GENOMIC DNA]</scope>
    <source>
        <strain evidence="1 2">YLB-02</strain>
    </source>
</reference>
<evidence type="ECO:0000313" key="1">
    <source>
        <dbReference type="EMBL" id="RLL43728.1"/>
    </source>
</evidence>
<sequence length="59" mass="6443">MAIDKIAGIGDEISFKSGIKGVVEKIYKNSVIVSVTENNTDLEFEGDKTVVGHKNYDIL</sequence>
<dbReference type="AlphaFoldDB" id="A0A498D7G2"/>
<name>A0A498D7G2_9BACI</name>
<dbReference type="RefSeq" id="WP_121523462.1">
    <property type="nucleotide sequence ID" value="NZ_RCHR01000004.1"/>
</dbReference>
<dbReference type="Proteomes" id="UP000270219">
    <property type="component" value="Unassembled WGS sequence"/>
</dbReference>
<dbReference type="Pfam" id="PF09953">
    <property type="entry name" value="DUF2187"/>
    <property type="match status" value="1"/>
</dbReference>
<dbReference type="OrthoDB" id="2692124at2"/>
<organism evidence="1 2">
    <name type="scientific">Oceanobacillus piezotolerans</name>
    <dbReference type="NCBI Taxonomy" id="2448030"/>
    <lineage>
        <taxon>Bacteria</taxon>
        <taxon>Bacillati</taxon>
        <taxon>Bacillota</taxon>
        <taxon>Bacilli</taxon>
        <taxon>Bacillales</taxon>
        <taxon>Bacillaceae</taxon>
        <taxon>Oceanobacillus</taxon>
    </lineage>
</organism>
<gene>
    <name evidence="1" type="ORF">D8M04_12455</name>
</gene>
<dbReference type="EMBL" id="RCHR01000004">
    <property type="protein sequence ID" value="RLL43728.1"/>
    <property type="molecule type" value="Genomic_DNA"/>
</dbReference>
<keyword evidence="2" id="KW-1185">Reference proteome</keyword>
<dbReference type="InterPro" id="IPR018690">
    <property type="entry name" value="DUF2187"/>
</dbReference>
<comment type="caution">
    <text evidence="1">The sequence shown here is derived from an EMBL/GenBank/DDBJ whole genome shotgun (WGS) entry which is preliminary data.</text>
</comment>
<protein>
    <submittedName>
        <fullName evidence="1">DUF2187 domain-containing protein</fullName>
    </submittedName>
</protein>